<keyword evidence="1" id="KW-0472">Membrane</keyword>
<dbReference type="Pfam" id="PF16074">
    <property type="entry name" value="PilW"/>
    <property type="match status" value="1"/>
</dbReference>
<accession>A0AAW8CLS8</accession>
<organism evidence="2 3">
    <name type="scientific">Variovorax boronicumulans</name>
    <dbReference type="NCBI Taxonomy" id="436515"/>
    <lineage>
        <taxon>Bacteria</taxon>
        <taxon>Pseudomonadati</taxon>
        <taxon>Pseudomonadota</taxon>
        <taxon>Betaproteobacteria</taxon>
        <taxon>Burkholderiales</taxon>
        <taxon>Comamonadaceae</taxon>
        <taxon>Variovorax</taxon>
    </lineage>
</organism>
<evidence type="ECO:0000256" key="1">
    <source>
        <dbReference type="SAM" id="Phobius"/>
    </source>
</evidence>
<keyword evidence="1" id="KW-1133">Transmembrane helix</keyword>
<comment type="caution">
    <text evidence="2">The sequence shown here is derived from an EMBL/GenBank/DDBJ whole genome shotgun (WGS) entry which is preliminary data.</text>
</comment>
<dbReference type="InterPro" id="IPR012902">
    <property type="entry name" value="N_methyl_site"/>
</dbReference>
<sequence>MKQRGLTLIELLVAMLIGLIVTLAVASIVVVGETHRRVTTSTNDMEQAGAYAAYVLDRALRSAGSSLVQSVQPTDRGVFGCKLNAAALLPAGAFPAPFKKAFLPGTTSDLRVAPVLIGKSQSDTGSDVLVVMGGDAVAGGVPRGLTDPGSATTLAMDNTVGVSAGDLVLVSQQGTTDCLLEQVSRTTAKVLTLGGAYYTAGKSTSLETLAASTSTYVTPLGNPANGNVQFQLFGVGDNRTLVGYDLLLGAGGATQALADGVAQLHAIYGVDTNGDGILDNWTDPGAAGFDIATVMQTPETMRKIVAVRVALVMRSANREKEAVSPAKLKIFGDDFQDAAKNPISQTVTLGDDDQHYRHRIVEFTVPLRNMLLLP</sequence>
<name>A0AAW8CLS8_9BURK</name>
<dbReference type="PROSITE" id="PS00409">
    <property type="entry name" value="PROKAR_NTER_METHYL"/>
    <property type="match status" value="1"/>
</dbReference>
<protein>
    <submittedName>
        <fullName evidence="2">Type IV pilus assembly protein PilW</fullName>
    </submittedName>
</protein>
<gene>
    <name evidence="2" type="ORF">J2W31_001438</name>
</gene>
<dbReference type="InterPro" id="IPR032092">
    <property type="entry name" value="PilW"/>
</dbReference>
<evidence type="ECO:0000313" key="3">
    <source>
        <dbReference type="Proteomes" id="UP001242045"/>
    </source>
</evidence>
<dbReference type="GO" id="GO:0043683">
    <property type="term" value="P:type IV pilus assembly"/>
    <property type="evidence" value="ECO:0007669"/>
    <property type="project" value="InterPro"/>
</dbReference>
<proteinExistence type="predicted"/>
<dbReference type="Pfam" id="PF07963">
    <property type="entry name" value="N_methyl"/>
    <property type="match status" value="1"/>
</dbReference>
<dbReference type="RefSeq" id="WP_306881652.1">
    <property type="nucleotide sequence ID" value="NZ_JAUSRD010000003.1"/>
</dbReference>
<dbReference type="AlphaFoldDB" id="A0AAW8CLS8"/>
<dbReference type="NCBIfam" id="TIGR02532">
    <property type="entry name" value="IV_pilin_GFxxxE"/>
    <property type="match status" value="1"/>
</dbReference>
<dbReference type="EMBL" id="JAUSRD010000003">
    <property type="protein sequence ID" value="MDP9892333.1"/>
    <property type="molecule type" value="Genomic_DNA"/>
</dbReference>
<keyword evidence="1" id="KW-0812">Transmembrane</keyword>
<feature type="transmembrane region" description="Helical" evidence="1">
    <location>
        <begin position="12"/>
        <end position="32"/>
    </location>
</feature>
<reference evidence="2" key="1">
    <citation type="submission" date="2023-07" db="EMBL/GenBank/DDBJ databases">
        <title>Sorghum-associated microbial communities from plants grown in Nebraska, USA.</title>
        <authorList>
            <person name="Schachtman D."/>
        </authorList>
    </citation>
    <scope>NUCLEOTIDE SEQUENCE</scope>
    <source>
        <strain evidence="2">DS3754</strain>
    </source>
</reference>
<dbReference type="Proteomes" id="UP001242045">
    <property type="component" value="Unassembled WGS sequence"/>
</dbReference>
<evidence type="ECO:0000313" key="2">
    <source>
        <dbReference type="EMBL" id="MDP9892333.1"/>
    </source>
</evidence>